<dbReference type="EMBL" id="FXAF01000003">
    <property type="protein sequence ID" value="SMF22143.1"/>
    <property type="molecule type" value="Genomic_DNA"/>
</dbReference>
<protein>
    <submittedName>
        <fullName evidence="3">Crotonobetainyl-CoA:carnitine CoA-transferase CaiB</fullName>
    </submittedName>
</protein>
<keyword evidence="2" id="KW-0812">Transmembrane</keyword>
<dbReference type="Proteomes" id="UP000192903">
    <property type="component" value="Unassembled WGS sequence"/>
</dbReference>
<dbReference type="OrthoDB" id="9806585at2"/>
<gene>
    <name evidence="3" type="ORF">SAMN02982989_5920</name>
</gene>
<dbReference type="SUPFAM" id="SSF89796">
    <property type="entry name" value="CoA-transferase family III (CaiB/BaiF)"/>
    <property type="match status" value="1"/>
</dbReference>
<dbReference type="PANTHER" id="PTHR48207:SF3">
    <property type="entry name" value="SUCCINATE--HYDROXYMETHYLGLUTARATE COA-TRANSFERASE"/>
    <property type="match status" value="1"/>
</dbReference>
<name>A0A1X7DV55_9HYPH</name>
<dbReference type="InterPro" id="IPR050483">
    <property type="entry name" value="CoA-transferase_III_domain"/>
</dbReference>
<keyword evidence="4" id="KW-1185">Reference proteome</keyword>
<evidence type="ECO:0000313" key="4">
    <source>
        <dbReference type="Proteomes" id="UP000192903"/>
    </source>
</evidence>
<dbReference type="AlphaFoldDB" id="A0A1X7DV55"/>
<dbReference type="InterPro" id="IPR044855">
    <property type="entry name" value="CoA-Trfase_III_dom3_sf"/>
</dbReference>
<dbReference type="InterPro" id="IPR023606">
    <property type="entry name" value="CoA-Trfase_III_dom_1_sf"/>
</dbReference>
<dbReference type="STRING" id="464029.SAMN02982989_5920"/>
<dbReference type="InterPro" id="IPR003673">
    <property type="entry name" value="CoA-Trfase_fam_III"/>
</dbReference>
<dbReference type="GO" id="GO:0008410">
    <property type="term" value="F:CoA-transferase activity"/>
    <property type="evidence" value="ECO:0007669"/>
    <property type="project" value="TreeGrafter"/>
</dbReference>
<reference evidence="4" key="1">
    <citation type="submission" date="2017-04" db="EMBL/GenBank/DDBJ databases">
        <authorList>
            <person name="Varghese N."/>
            <person name="Submissions S."/>
        </authorList>
    </citation>
    <scope>NUCLEOTIDE SEQUENCE [LARGE SCALE GENOMIC DNA]</scope>
    <source>
        <strain evidence="4">B4P</strain>
    </source>
</reference>
<feature type="transmembrane region" description="Helical" evidence="2">
    <location>
        <begin position="162"/>
        <end position="184"/>
    </location>
</feature>
<keyword evidence="2" id="KW-1133">Transmembrane helix</keyword>
<dbReference type="RefSeq" id="WP_085421273.1">
    <property type="nucleotide sequence ID" value="NZ_FXAF01000003.1"/>
</dbReference>
<dbReference type="PANTHER" id="PTHR48207">
    <property type="entry name" value="SUCCINATE--HYDROXYMETHYLGLUTARATE COA-TRANSFERASE"/>
    <property type="match status" value="1"/>
</dbReference>
<evidence type="ECO:0000256" key="1">
    <source>
        <dbReference type="ARBA" id="ARBA00022679"/>
    </source>
</evidence>
<proteinExistence type="predicted"/>
<evidence type="ECO:0000313" key="3">
    <source>
        <dbReference type="EMBL" id="SMF22143.1"/>
    </source>
</evidence>
<dbReference type="Gene3D" id="3.40.50.10540">
    <property type="entry name" value="Crotonobetainyl-coa:carnitine coa-transferase, domain 1"/>
    <property type="match status" value="1"/>
</dbReference>
<sequence length="386" mass="41851">MSKVLSGIRIADFTHVLSGPIATHFLCLMGADVIKIESPEGGDTMRNYGTDQSGMAPPFIAVNAGKRSIALDLKSEAGLESARRLLATCDVVVENFRPGVMDRLGLSHETCRKLNPNIIYCSISGYGQFGELRNNPAIDQIIQSTSGLMSLTGEPSTPPIRIGFPVVDTFTGLLAAFAIMSSLLRRERSGEGQYIDVAMFDAALVMMISILGPYLINGIKPEKQGNRGFSMSPTADTFPTKQGSITLGAVRQEQFERLCKAIGRPDLIADPRYADRKSRIENAGSLRESVIEGLASRTAEEWEPLLNAVSVAAGVVREIPDVAAQSHLTDRHLKLPVAFPGFSLEQVEVLNAGFLFAQDAPGIDRPPPRLGEHTEEIMRELDMPTV</sequence>
<evidence type="ECO:0000256" key="2">
    <source>
        <dbReference type="SAM" id="Phobius"/>
    </source>
</evidence>
<feature type="transmembrane region" description="Helical" evidence="2">
    <location>
        <begin position="196"/>
        <end position="216"/>
    </location>
</feature>
<dbReference type="Gene3D" id="3.30.1540.10">
    <property type="entry name" value="formyl-coa transferase, domain 3"/>
    <property type="match status" value="1"/>
</dbReference>
<dbReference type="Pfam" id="PF02515">
    <property type="entry name" value="CoA_transf_3"/>
    <property type="match status" value="1"/>
</dbReference>
<keyword evidence="1 3" id="KW-0808">Transferase</keyword>
<organism evidence="3 4">
    <name type="scientific">Xaviernesmea oryzae</name>
    <dbReference type="NCBI Taxonomy" id="464029"/>
    <lineage>
        <taxon>Bacteria</taxon>
        <taxon>Pseudomonadati</taxon>
        <taxon>Pseudomonadota</taxon>
        <taxon>Alphaproteobacteria</taxon>
        <taxon>Hyphomicrobiales</taxon>
        <taxon>Rhizobiaceae</taxon>
        <taxon>Rhizobium/Agrobacterium group</taxon>
        <taxon>Xaviernesmea</taxon>
    </lineage>
</organism>
<accession>A0A1X7DV55</accession>
<keyword evidence="2" id="KW-0472">Membrane</keyword>